<sequence>MHLMHGEIPSSIGDMSGLWALDFSYNNFSGEIPEHLAKGWINLGILSPSNNSLHGQIFPMYFNLTSLLFLAVDNNQFSGNILDGLSKCTQLSILDMSNNQISGKIPSWFLNFTSLDTLVMRDNLLDGQFPIGFSSIQFLDLSGNQFSCSIPSSPELNYMHLQRNRFTGSLPSLLLNSSSLMSLDLGYNNSGGIPSWIGELSELRVLLLKENNFSGPIPEQLCQLNRTLFMDLSLNNFVGSIPQCLNNISFGRIDDMEYPFYPRYSGDWCVKIIFLVDIMSAYKMDFLRIM</sequence>
<protein>
    <submittedName>
        <fullName evidence="6">Uncharacterized protein</fullName>
    </submittedName>
</protein>
<proteinExistence type="inferred from homology"/>
<dbReference type="SUPFAM" id="SSF52058">
    <property type="entry name" value="L domain-like"/>
    <property type="match status" value="1"/>
</dbReference>
<evidence type="ECO:0000256" key="2">
    <source>
        <dbReference type="ARBA" id="ARBA00022614"/>
    </source>
</evidence>
<evidence type="ECO:0000256" key="1">
    <source>
        <dbReference type="ARBA" id="ARBA00009592"/>
    </source>
</evidence>
<dbReference type="EMBL" id="DUZY01000002">
    <property type="protein sequence ID" value="DAD27264.1"/>
    <property type="molecule type" value="Genomic_DNA"/>
</dbReference>
<dbReference type="PANTHER" id="PTHR48062:SF21">
    <property type="entry name" value="RECEPTOR-LIKE PROTEIN 12"/>
    <property type="match status" value="1"/>
</dbReference>
<dbReference type="PANTHER" id="PTHR48062">
    <property type="entry name" value="RECEPTOR-LIKE PROTEIN 14"/>
    <property type="match status" value="1"/>
</dbReference>
<comment type="caution">
    <text evidence="6">The sequence shown here is derived from an EMBL/GenBank/DDBJ whole genome shotgun (WGS) entry which is preliminary data.</text>
</comment>
<dbReference type="Gene3D" id="3.80.10.10">
    <property type="entry name" value="Ribonuclease Inhibitor"/>
    <property type="match status" value="2"/>
</dbReference>
<evidence type="ECO:0000313" key="7">
    <source>
        <dbReference type="Proteomes" id="UP000607653"/>
    </source>
</evidence>
<evidence type="ECO:0000256" key="3">
    <source>
        <dbReference type="ARBA" id="ARBA00022729"/>
    </source>
</evidence>
<gene>
    <name evidence="6" type="ORF">HUJ06_028732</name>
</gene>
<dbReference type="InterPro" id="IPR032675">
    <property type="entry name" value="LRR_dom_sf"/>
</dbReference>
<keyword evidence="7" id="KW-1185">Reference proteome</keyword>
<comment type="similarity">
    <text evidence="1">Belongs to the RLP family.</text>
</comment>
<dbReference type="InterPro" id="IPR051502">
    <property type="entry name" value="RLP_Defense_Trigger"/>
</dbReference>
<dbReference type="Proteomes" id="UP000607653">
    <property type="component" value="Unassembled WGS sequence"/>
</dbReference>
<evidence type="ECO:0000256" key="5">
    <source>
        <dbReference type="ARBA" id="ARBA00023180"/>
    </source>
</evidence>
<organism evidence="6 7">
    <name type="scientific">Nelumbo nucifera</name>
    <name type="common">Sacred lotus</name>
    <dbReference type="NCBI Taxonomy" id="4432"/>
    <lineage>
        <taxon>Eukaryota</taxon>
        <taxon>Viridiplantae</taxon>
        <taxon>Streptophyta</taxon>
        <taxon>Embryophyta</taxon>
        <taxon>Tracheophyta</taxon>
        <taxon>Spermatophyta</taxon>
        <taxon>Magnoliopsida</taxon>
        <taxon>Proteales</taxon>
        <taxon>Nelumbonaceae</taxon>
        <taxon>Nelumbo</taxon>
    </lineage>
</organism>
<accession>A0A822Y029</accession>
<keyword evidence="2" id="KW-0433">Leucine-rich repeat</keyword>
<evidence type="ECO:0000313" key="6">
    <source>
        <dbReference type="EMBL" id="DAD27264.1"/>
    </source>
</evidence>
<keyword evidence="3" id="KW-0732">Signal</keyword>
<dbReference type="InterPro" id="IPR001611">
    <property type="entry name" value="Leu-rich_rpt"/>
</dbReference>
<dbReference type="AlphaFoldDB" id="A0A822Y029"/>
<dbReference type="Pfam" id="PF00560">
    <property type="entry name" value="LRR_1"/>
    <property type="match status" value="5"/>
</dbReference>
<reference evidence="6 7" key="1">
    <citation type="journal article" date="2020" name="Mol. Biol. Evol.">
        <title>Distinct Expression and Methylation Patterns for Genes with Different Fates following a Single Whole-Genome Duplication in Flowering Plants.</title>
        <authorList>
            <person name="Shi T."/>
            <person name="Rahmani R.S."/>
            <person name="Gugger P.F."/>
            <person name="Wang M."/>
            <person name="Li H."/>
            <person name="Zhang Y."/>
            <person name="Li Z."/>
            <person name="Wang Q."/>
            <person name="Van de Peer Y."/>
            <person name="Marchal K."/>
            <person name="Chen J."/>
        </authorList>
    </citation>
    <scope>NUCLEOTIDE SEQUENCE [LARGE SCALE GENOMIC DNA]</scope>
    <source>
        <tissue evidence="6">Leaf</tissue>
    </source>
</reference>
<keyword evidence="5" id="KW-0325">Glycoprotein</keyword>
<dbReference type="FunFam" id="3.80.10.10:FF:000041">
    <property type="entry name" value="LRR receptor-like serine/threonine-protein kinase ERECTA"/>
    <property type="match status" value="1"/>
</dbReference>
<keyword evidence="4" id="KW-0677">Repeat</keyword>
<evidence type="ECO:0000256" key="4">
    <source>
        <dbReference type="ARBA" id="ARBA00022737"/>
    </source>
</evidence>
<name>A0A822Y029_NELNU</name>